<dbReference type="InterPro" id="IPR019533">
    <property type="entry name" value="Peptidase_S26"/>
</dbReference>
<dbReference type="GO" id="GO:0006465">
    <property type="term" value="P:signal peptide processing"/>
    <property type="evidence" value="ECO:0007669"/>
    <property type="project" value="InterPro"/>
</dbReference>
<dbReference type="PATRIC" id="fig|1068978.7.peg.6335"/>
<dbReference type="EMBL" id="CP009110">
    <property type="protein sequence ID" value="AIJ25994.1"/>
    <property type="molecule type" value="Genomic_DNA"/>
</dbReference>
<dbReference type="eggNOG" id="COG0681">
    <property type="taxonomic scope" value="Bacteria"/>
</dbReference>
<dbReference type="AlphaFoldDB" id="A0A076MY04"/>
<dbReference type="GO" id="GO:0004252">
    <property type="term" value="F:serine-type endopeptidase activity"/>
    <property type="evidence" value="ECO:0007669"/>
    <property type="project" value="InterPro"/>
</dbReference>
<feature type="domain" description="Peptidase S26" evidence="1">
    <location>
        <begin position="1"/>
        <end position="32"/>
    </location>
</feature>
<keyword evidence="3" id="KW-1185">Reference proteome</keyword>
<evidence type="ECO:0000259" key="1">
    <source>
        <dbReference type="Pfam" id="PF10502"/>
    </source>
</evidence>
<dbReference type="KEGG" id="amq:AMETH_5902"/>
<reference evidence="2 3" key="1">
    <citation type="submission" date="2014-07" db="EMBL/GenBank/DDBJ databases">
        <title>Whole Genome Sequence of the Amycolatopsis methanolica 239.</title>
        <authorList>
            <person name="Tang B."/>
        </authorList>
    </citation>
    <scope>NUCLEOTIDE SEQUENCE [LARGE SCALE GENOMIC DNA]</scope>
    <source>
        <strain evidence="2 3">239</strain>
    </source>
</reference>
<dbReference type="CDD" id="cd06530">
    <property type="entry name" value="S26_SPase_I"/>
    <property type="match status" value="1"/>
</dbReference>
<name>A0A076MY04_AMYME</name>
<protein>
    <submittedName>
        <fullName evidence="2">Signal peptidase I</fullName>
    </submittedName>
</protein>
<dbReference type="InterPro" id="IPR036286">
    <property type="entry name" value="LexA/Signal_pep-like_sf"/>
</dbReference>
<evidence type="ECO:0000313" key="2">
    <source>
        <dbReference type="EMBL" id="AIJ25994.1"/>
    </source>
</evidence>
<dbReference type="SUPFAM" id="SSF51306">
    <property type="entry name" value="LexA/Signal peptidase"/>
    <property type="match status" value="1"/>
</dbReference>
<dbReference type="Proteomes" id="UP000062973">
    <property type="component" value="Chromosome"/>
</dbReference>
<sequence length="42" mass="4451">MGDNRNNSCDSRCSGHGPVPVDNIIGMARCIVLPPNRWGALG</sequence>
<accession>A0A076MY04</accession>
<organism evidence="2 3">
    <name type="scientific">Amycolatopsis methanolica 239</name>
    <dbReference type="NCBI Taxonomy" id="1068978"/>
    <lineage>
        <taxon>Bacteria</taxon>
        <taxon>Bacillati</taxon>
        <taxon>Actinomycetota</taxon>
        <taxon>Actinomycetes</taxon>
        <taxon>Pseudonocardiales</taxon>
        <taxon>Pseudonocardiaceae</taxon>
        <taxon>Amycolatopsis</taxon>
        <taxon>Amycolatopsis methanolica group</taxon>
    </lineage>
</organism>
<dbReference type="HOGENOM" id="CLU_3246289_0_0_11"/>
<dbReference type="STRING" id="1068978.AMETH_5902"/>
<evidence type="ECO:0000313" key="3">
    <source>
        <dbReference type="Proteomes" id="UP000062973"/>
    </source>
</evidence>
<proteinExistence type="predicted"/>
<gene>
    <name evidence="2" type="ORF">AMETH_5902</name>
</gene>
<dbReference type="Gene3D" id="2.10.109.10">
    <property type="entry name" value="Umud Fragment, subunit A"/>
    <property type="match status" value="1"/>
</dbReference>
<dbReference type="Pfam" id="PF10502">
    <property type="entry name" value="Peptidase_S26"/>
    <property type="match status" value="1"/>
</dbReference>